<feature type="domain" description="DUF6699" evidence="2">
    <location>
        <begin position="298"/>
        <end position="442"/>
    </location>
</feature>
<reference evidence="3 4" key="1">
    <citation type="submission" date="2014-04" db="EMBL/GenBank/DDBJ databases">
        <title>Evolutionary Origins and Diversification of the Mycorrhizal Mutualists.</title>
        <authorList>
            <consortium name="DOE Joint Genome Institute"/>
            <consortium name="Mycorrhizal Genomics Consortium"/>
            <person name="Kohler A."/>
            <person name="Kuo A."/>
            <person name="Nagy L.G."/>
            <person name="Floudas D."/>
            <person name="Copeland A."/>
            <person name="Barry K.W."/>
            <person name="Cichocki N."/>
            <person name="Veneault-Fourrey C."/>
            <person name="LaButti K."/>
            <person name="Lindquist E.A."/>
            <person name="Lipzen A."/>
            <person name="Lundell T."/>
            <person name="Morin E."/>
            <person name="Murat C."/>
            <person name="Riley R."/>
            <person name="Ohm R."/>
            <person name="Sun H."/>
            <person name="Tunlid A."/>
            <person name="Henrissat B."/>
            <person name="Grigoriev I.V."/>
            <person name="Hibbett D.S."/>
            <person name="Martin F."/>
        </authorList>
    </citation>
    <scope>NUCLEOTIDE SEQUENCE [LARGE SCALE GENOMIC DNA]</scope>
    <source>
        <strain evidence="3 4">MD-312</strain>
    </source>
</reference>
<dbReference type="AlphaFoldDB" id="A0A0C9V3Q4"/>
<dbReference type="EMBL" id="KN839878">
    <property type="protein sequence ID" value="KIJ59984.1"/>
    <property type="molecule type" value="Genomic_DNA"/>
</dbReference>
<proteinExistence type="predicted"/>
<dbReference type="HOGENOM" id="CLU_681695_0_0_1"/>
<gene>
    <name evidence="3" type="ORF">HYDPIDRAFT_32710</name>
</gene>
<keyword evidence="4" id="KW-1185">Reference proteome</keyword>
<dbReference type="Pfam" id="PF20415">
    <property type="entry name" value="DUF6699"/>
    <property type="match status" value="1"/>
</dbReference>
<organism evidence="3 4">
    <name type="scientific">Hydnomerulius pinastri MD-312</name>
    <dbReference type="NCBI Taxonomy" id="994086"/>
    <lineage>
        <taxon>Eukaryota</taxon>
        <taxon>Fungi</taxon>
        <taxon>Dikarya</taxon>
        <taxon>Basidiomycota</taxon>
        <taxon>Agaricomycotina</taxon>
        <taxon>Agaricomycetes</taxon>
        <taxon>Agaricomycetidae</taxon>
        <taxon>Boletales</taxon>
        <taxon>Boletales incertae sedis</taxon>
        <taxon>Leucogyrophana</taxon>
    </lineage>
</organism>
<dbReference type="OrthoDB" id="3241567at2759"/>
<dbReference type="Proteomes" id="UP000053820">
    <property type="component" value="Unassembled WGS sequence"/>
</dbReference>
<name>A0A0C9V3Q4_9AGAM</name>
<accession>A0A0C9V3Q4</accession>
<sequence>MRFGVDPVRAMRYWRDREMENGHRDLDPEYVRDALRDICRNYNVDDVPGCGADPGTPVFPDEHAPAFWNHTPLTPVFPRSRARSACECPTPHTPARAIFGTPSPRHHPYHCRRRGPTHPERRNSNHFPNTINNGIQVDADPSQRPWWGQLNTPHNNGFFNLPTASPNGWFPGGGGGGAPGGWTWTPNFAGLPPRQPDHQSWNYPGGTITWTPHPQPHPNIPAPQFWSPNPLLGGQRTWPNQALDPWGVARMTGGHPLPGTAPQWSPGTWPPLNWPNDVPLRLSPYLIPNPINANLAQIDWDVSKNPSTARRLTGAHINADLSAIWSHAATYPDVKKVLVLIDGGYMSTLWGPIVIDQTGKVTIRDLFEAIHEYFNTPLNRVEVDYITSLGRNNYNTLVDAYRQRCRGSSSLPGWEAQQGFRRVDCLGDRKHWWGVWISPSPDGTWCLNLGLINPAHRQPRP</sequence>
<feature type="region of interest" description="Disordered" evidence="1">
    <location>
        <begin position="97"/>
        <end position="131"/>
    </location>
</feature>
<evidence type="ECO:0000256" key="1">
    <source>
        <dbReference type="SAM" id="MobiDB-lite"/>
    </source>
</evidence>
<evidence type="ECO:0000313" key="4">
    <source>
        <dbReference type="Proteomes" id="UP000053820"/>
    </source>
</evidence>
<dbReference type="InterPro" id="IPR046522">
    <property type="entry name" value="DUF6699"/>
</dbReference>
<protein>
    <recommendedName>
        <fullName evidence="2">DUF6699 domain-containing protein</fullName>
    </recommendedName>
</protein>
<evidence type="ECO:0000313" key="3">
    <source>
        <dbReference type="EMBL" id="KIJ59984.1"/>
    </source>
</evidence>
<evidence type="ECO:0000259" key="2">
    <source>
        <dbReference type="Pfam" id="PF20415"/>
    </source>
</evidence>
<feature type="compositionally biased region" description="Basic residues" evidence="1">
    <location>
        <begin position="104"/>
        <end position="116"/>
    </location>
</feature>